<dbReference type="PANTHER" id="PTHR46401">
    <property type="entry name" value="GLYCOSYLTRANSFERASE WBBK-RELATED"/>
    <property type="match status" value="1"/>
</dbReference>
<keyword evidence="1 4" id="KW-0808">Transferase</keyword>
<dbReference type="SMR" id="Q21D27"/>
<dbReference type="eggNOG" id="COG0297">
    <property type="taxonomic scope" value="Bacteria"/>
</dbReference>
<dbReference type="CAZy" id="GT4">
    <property type="family name" value="Glycosyltransferase Family 4"/>
</dbReference>
<dbReference type="STRING" id="316056.RPC_0134"/>
<dbReference type="CDD" id="cd03801">
    <property type="entry name" value="GT4_PimA-like"/>
    <property type="match status" value="1"/>
</dbReference>
<dbReference type="OrthoDB" id="5443996at2"/>
<evidence type="ECO:0000256" key="1">
    <source>
        <dbReference type="ARBA" id="ARBA00022679"/>
    </source>
</evidence>
<dbReference type="KEGG" id="rpc:RPC_0134"/>
<organism evidence="4">
    <name type="scientific">Rhodopseudomonas palustris (strain BisB18)</name>
    <dbReference type="NCBI Taxonomy" id="316056"/>
    <lineage>
        <taxon>Bacteria</taxon>
        <taxon>Pseudomonadati</taxon>
        <taxon>Pseudomonadota</taxon>
        <taxon>Alphaproteobacteria</taxon>
        <taxon>Hyphomicrobiales</taxon>
        <taxon>Nitrobacteraceae</taxon>
        <taxon>Rhodopseudomonas</taxon>
    </lineage>
</organism>
<evidence type="ECO:0000259" key="2">
    <source>
        <dbReference type="Pfam" id="PF00534"/>
    </source>
</evidence>
<feature type="domain" description="Glycosyl transferase family 1" evidence="2">
    <location>
        <begin position="197"/>
        <end position="357"/>
    </location>
</feature>
<dbReference type="Pfam" id="PF00534">
    <property type="entry name" value="Glycos_transf_1"/>
    <property type="match status" value="1"/>
</dbReference>
<dbReference type="HOGENOM" id="CLU_715481_0_0_5"/>
<sequence>MKVLLIVPSFPPRTGGLETYVAHLAEALAVQGHSIVVLTNSDLEEQPAVEERYGYTVWRTRALLAGHGHENYVPWERSYFALLNDIADFASDAQFDVVHCHTQVSLLIAHLSGLSQRFPIVASFHETNPLRDKLGEQRTKFIVRRCPAARYAVGSEAFAAQARSFGIEDELIRVVRMGIRDRHHTDRDVARRELSMRYGVSTERILITLLGRFTPRKQHEQALLALERMHQRHNVQLLFAGSDNSTDPVFVRQLRRVAAAAAPSVIWLENIPDADRDLLVDATDLGLQPSSKEGLGLAAIEFMMAGVPILVSDIEGLREVVGEHTTCLVDANSVEHLARRIDKLVVNVQERATLGRQLQQRASMELSIEQAAVRTLSVYAEALSCE</sequence>
<protein>
    <submittedName>
        <fullName evidence="4">Glycosyl transferase, group 1</fullName>
    </submittedName>
</protein>
<proteinExistence type="predicted"/>
<feature type="domain" description="Glycosyltransferase subfamily 4-like N-terminal" evidence="3">
    <location>
        <begin position="15"/>
        <end position="179"/>
    </location>
</feature>
<dbReference type="EMBL" id="CP000301">
    <property type="protein sequence ID" value="ABD85709.1"/>
    <property type="molecule type" value="Genomic_DNA"/>
</dbReference>
<name>Q21D27_RHOPB</name>
<reference evidence="4" key="1">
    <citation type="submission" date="2006-03" db="EMBL/GenBank/DDBJ databases">
        <title>Complete sequence of Rhodopseudomonas palustris BisB18.</title>
        <authorList>
            <consortium name="US DOE Joint Genome Institute"/>
            <person name="Copeland A."/>
            <person name="Lucas S."/>
            <person name="Lapidus A."/>
            <person name="Barry K."/>
            <person name="Detter J.C."/>
            <person name="Glavina del Rio T."/>
            <person name="Hammon N."/>
            <person name="Israni S."/>
            <person name="Dalin E."/>
            <person name="Tice H."/>
            <person name="Pitluck S."/>
            <person name="Chain P."/>
            <person name="Malfatti S."/>
            <person name="Shin M."/>
            <person name="Vergez L."/>
            <person name="Schmutz J."/>
            <person name="Larimer F."/>
            <person name="Land M."/>
            <person name="Hauser L."/>
            <person name="Pelletier D.A."/>
            <person name="Kyrpides N."/>
            <person name="Anderson I."/>
            <person name="Oda Y."/>
            <person name="Harwood C.S."/>
            <person name="Richardson P."/>
        </authorList>
    </citation>
    <scope>NUCLEOTIDE SEQUENCE [LARGE SCALE GENOMIC DNA]</scope>
    <source>
        <strain evidence="4">BisB18</strain>
    </source>
</reference>
<dbReference type="GO" id="GO:0016757">
    <property type="term" value="F:glycosyltransferase activity"/>
    <property type="evidence" value="ECO:0007669"/>
    <property type="project" value="InterPro"/>
</dbReference>
<dbReference type="InterPro" id="IPR028098">
    <property type="entry name" value="Glyco_trans_4-like_N"/>
</dbReference>
<dbReference type="PANTHER" id="PTHR46401:SF2">
    <property type="entry name" value="GLYCOSYLTRANSFERASE WBBK-RELATED"/>
    <property type="match status" value="1"/>
</dbReference>
<dbReference type="GO" id="GO:0009103">
    <property type="term" value="P:lipopolysaccharide biosynthetic process"/>
    <property type="evidence" value="ECO:0007669"/>
    <property type="project" value="TreeGrafter"/>
</dbReference>
<dbReference type="SUPFAM" id="SSF53756">
    <property type="entry name" value="UDP-Glycosyltransferase/glycogen phosphorylase"/>
    <property type="match status" value="1"/>
</dbReference>
<dbReference type="Pfam" id="PF13439">
    <property type="entry name" value="Glyco_transf_4"/>
    <property type="match status" value="1"/>
</dbReference>
<dbReference type="RefSeq" id="WP_011470617.1">
    <property type="nucleotide sequence ID" value="NC_007925.1"/>
</dbReference>
<dbReference type="Gene3D" id="3.40.50.2000">
    <property type="entry name" value="Glycogen Phosphorylase B"/>
    <property type="match status" value="2"/>
</dbReference>
<accession>Q21D27</accession>
<evidence type="ECO:0000313" key="4">
    <source>
        <dbReference type="EMBL" id="ABD85709.1"/>
    </source>
</evidence>
<dbReference type="InterPro" id="IPR001296">
    <property type="entry name" value="Glyco_trans_1"/>
</dbReference>
<evidence type="ECO:0000259" key="3">
    <source>
        <dbReference type="Pfam" id="PF13439"/>
    </source>
</evidence>
<dbReference type="AlphaFoldDB" id="Q21D27"/>
<gene>
    <name evidence="4" type="ordered locus">RPC_0134</name>
</gene>